<accession>A0A3D8S301</accession>
<evidence type="ECO:0000256" key="4">
    <source>
        <dbReference type="ARBA" id="ARBA00022692"/>
    </source>
</evidence>
<evidence type="ECO:0000256" key="5">
    <source>
        <dbReference type="ARBA" id="ARBA00022989"/>
    </source>
</evidence>
<proteinExistence type="predicted"/>
<evidence type="ECO:0000256" key="3">
    <source>
        <dbReference type="ARBA" id="ARBA00022679"/>
    </source>
</evidence>
<gene>
    <name evidence="8" type="ORF">BP5796_05385</name>
</gene>
<dbReference type="PANTHER" id="PTHR47844">
    <property type="entry name" value="SYNTHASE CPS1, PUTATIVE (AFU_ORTHOLOGUE AFUA_7G02500)-RELATED"/>
    <property type="match status" value="1"/>
</dbReference>
<evidence type="ECO:0000256" key="7">
    <source>
        <dbReference type="ARBA" id="ARBA00023180"/>
    </source>
</evidence>
<dbReference type="SUPFAM" id="SSF53448">
    <property type="entry name" value="Nucleotide-diphospho-sugar transferases"/>
    <property type="match status" value="1"/>
</dbReference>
<dbReference type="OrthoDB" id="3520730at2759"/>
<keyword evidence="7" id="KW-0325">Glycoprotein</keyword>
<keyword evidence="3" id="KW-0808">Transferase</keyword>
<sequence>MESYYVLSILWVYHSVMHLLKTIAATRLQPIPIPLHPSYTACWDVTVVVPTINAEENFTDAILTWLENRPLEIVIVTIDSKVEEIKSIIVKVSKKSQGYSTIVKVLGVPQAGKRRQMARGIQQARGSIIVLADDDAFWPPDLLPYLLACFEDSEVGGIGTRQRAHVSTETPLSLWQYLAARRLKRRNVSISASSYIDGGISCFSGRTVGYRAEILKDTSFLYSFTHDYWRGRHLLDSGDDTFITRWLYTTGWRMKIQTAPEAEISTFVTASPKYLQQLIRWTRNSRRSYIRCVFHISDLRRIGMVSIYLFARLNKWPFKPWNHPKPLRHFFFGLLNGLFTMPLDIYAHATLDNTAWASRGIETPNTL</sequence>
<reference evidence="8 9" key="1">
    <citation type="journal article" date="2018" name="IMA Fungus">
        <title>IMA Genome-F 9: Draft genome sequence of Annulohypoxylon stygium, Aspergillus mulundensis, Berkeleyomyces basicola (syn. Thielaviopsis basicola), Ceratocystis smalleyi, two Cercospora beticola strains, Coleophoma cylindrospora, Fusarium fracticaudum, Phialophora cf. hyalina, and Morchella septimelata.</title>
        <authorList>
            <person name="Wingfield B.D."/>
            <person name="Bills G.F."/>
            <person name="Dong Y."/>
            <person name="Huang W."/>
            <person name="Nel W.J."/>
            <person name="Swalarsk-Parry B.S."/>
            <person name="Vaghefi N."/>
            <person name="Wilken P.M."/>
            <person name="An Z."/>
            <person name="de Beer Z.W."/>
            <person name="De Vos L."/>
            <person name="Chen L."/>
            <person name="Duong T.A."/>
            <person name="Gao Y."/>
            <person name="Hammerbacher A."/>
            <person name="Kikkert J.R."/>
            <person name="Li Y."/>
            <person name="Li H."/>
            <person name="Li K."/>
            <person name="Li Q."/>
            <person name="Liu X."/>
            <person name="Ma X."/>
            <person name="Naidoo K."/>
            <person name="Pethybridge S.J."/>
            <person name="Sun J."/>
            <person name="Steenkamp E.T."/>
            <person name="van der Nest M.A."/>
            <person name="van Wyk S."/>
            <person name="Wingfield M.J."/>
            <person name="Xiong C."/>
            <person name="Yue Q."/>
            <person name="Zhang X."/>
        </authorList>
    </citation>
    <scope>NUCLEOTIDE SEQUENCE [LARGE SCALE GENOMIC DNA]</scope>
    <source>
        <strain evidence="8 9">BP5796</strain>
    </source>
</reference>
<evidence type="ECO:0008006" key="10">
    <source>
        <dbReference type="Google" id="ProtNLM"/>
    </source>
</evidence>
<dbReference type="Pfam" id="PF13641">
    <property type="entry name" value="Glyco_tranf_2_3"/>
    <property type="match status" value="1"/>
</dbReference>
<organism evidence="8 9">
    <name type="scientific">Coleophoma crateriformis</name>
    <dbReference type="NCBI Taxonomy" id="565419"/>
    <lineage>
        <taxon>Eukaryota</taxon>
        <taxon>Fungi</taxon>
        <taxon>Dikarya</taxon>
        <taxon>Ascomycota</taxon>
        <taxon>Pezizomycotina</taxon>
        <taxon>Leotiomycetes</taxon>
        <taxon>Helotiales</taxon>
        <taxon>Dermateaceae</taxon>
        <taxon>Coleophoma</taxon>
    </lineage>
</organism>
<dbReference type="PANTHER" id="PTHR47844:SF1">
    <property type="entry name" value="EXOSTOSIN-LIKE 2"/>
    <property type="match status" value="1"/>
</dbReference>
<dbReference type="GO" id="GO:0016757">
    <property type="term" value="F:glycosyltransferase activity"/>
    <property type="evidence" value="ECO:0007669"/>
    <property type="project" value="UniProtKB-KW"/>
</dbReference>
<dbReference type="GO" id="GO:0016020">
    <property type="term" value="C:membrane"/>
    <property type="evidence" value="ECO:0007669"/>
    <property type="project" value="UniProtKB-SubCell"/>
</dbReference>
<evidence type="ECO:0000256" key="6">
    <source>
        <dbReference type="ARBA" id="ARBA00023136"/>
    </source>
</evidence>
<dbReference type="InterPro" id="IPR029044">
    <property type="entry name" value="Nucleotide-diphossugar_trans"/>
</dbReference>
<protein>
    <recommendedName>
        <fullName evidence="10">Glycosyltransferase family 2 protein</fullName>
    </recommendedName>
</protein>
<evidence type="ECO:0000313" key="9">
    <source>
        <dbReference type="Proteomes" id="UP000256328"/>
    </source>
</evidence>
<keyword evidence="5" id="KW-1133">Transmembrane helix</keyword>
<evidence type="ECO:0000256" key="2">
    <source>
        <dbReference type="ARBA" id="ARBA00022676"/>
    </source>
</evidence>
<comment type="caution">
    <text evidence="8">The sequence shown here is derived from an EMBL/GenBank/DDBJ whole genome shotgun (WGS) entry which is preliminary data.</text>
</comment>
<keyword evidence="9" id="KW-1185">Reference proteome</keyword>
<dbReference type="EMBL" id="PDLN01000007">
    <property type="protein sequence ID" value="RDW80687.1"/>
    <property type="molecule type" value="Genomic_DNA"/>
</dbReference>
<comment type="subcellular location">
    <subcellularLocation>
        <location evidence="1">Membrane</location>
    </subcellularLocation>
</comment>
<keyword evidence="2" id="KW-0328">Glycosyltransferase</keyword>
<keyword evidence="4" id="KW-0812">Transmembrane</keyword>
<name>A0A3D8S301_9HELO</name>
<dbReference type="AlphaFoldDB" id="A0A3D8S301"/>
<dbReference type="Proteomes" id="UP000256328">
    <property type="component" value="Unassembled WGS sequence"/>
</dbReference>
<evidence type="ECO:0000313" key="8">
    <source>
        <dbReference type="EMBL" id="RDW80687.1"/>
    </source>
</evidence>
<evidence type="ECO:0000256" key="1">
    <source>
        <dbReference type="ARBA" id="ARBA00004370"/>
    </source>
</evidence>
<dbReference type="InterPro" id="IPR052427">
    <property type="entry name" value="Glycosyltrans_GT2/GT47"/>
</dbReference>
<dbReference type="Gene3D" id="3.90.550.10">
    <property type="entry name" value="Spore Coat Polysaccharide Biosynthesis Protein SpsA, Chain A"/>
    <property type="match status" value="1"/>
</dbReference>
<keyword evidence="6" id="KW-0472">Membrane</keyword>